<sequence>MMSSHPIPSPWSGFYRKAIRERQNQLCLAYPSLFGNTTLNATETISSPANVVNGTDDTLNDSTAGFRHHPFPLSPISDEIADNMIENCVGTIGLPIGLALNFVINGEQLVIPMVVEEPSVVAAVSGAAKTICQADFNPKGFEAFASERNIIFAQIQLLDVYDVDIDRVIQQIQFEKDTILAIANEYCSSMYKRGGGAVDITVRKITRSKPKGCVGHSMKYWLVVHVHIDVCDAMGANCASTVAEGVAPFLTRLSGGRVGFRIVSNLSTERIATARFKVPISKMAYKDVSGEDVANHIVEAYEWACDDHFRAITHNKGIMNGIDAVAIATGQDWRAIEAASHIAATTSVRSQISKATSDHTLGSSFYGPLSRYWIEDLGDEGTFFRGEMSLPICVGASGGVLKTNPVYRYNFGLMGYPDAKKLAMIMVSVGLAQNFAALRALCTEGIQRGHMSLHARNIAVAVGAPAHAIQECTSFMVKCGRITSATAKEYLGAHHLQSQIAQLAKSTSSCASSSDSTTQFKLSRPLSMFCFEEMPSSKSKVLELENRLSLNIAFASYSEKPINIEMTPSSISIHDPLIASLFGSKTFEWINAVPGLLARIKLSSIKNDMRRSNRMLSKKLKIISVLLNILTRRLLASHPAVISDFLAKMFELSKNGETGHTQTFEHVEPQSFSKRFRTHSTPESSINGLDDAFQGNISNLGIFQCDPYYAVDFVRARSTDEMLLVGVPLLMALWQVFNYRVAQWVGDTTLATSLVEEQSNIIECLAATLPSIEQSITSETPLNTIKKNEYVATLLHLHAKRFQTTLILLCDAVTLDIPLDSHTQRHAFRDLGRRLENEQAIAHDLSPDRILRDLAIVRRQGLSLTGDLRHGLVNIFLAWLHVVRQWPIDRIIAIGDAALNSQQRFLGLEHEMRDFVGQMQTLESSKRAPIGAAEGIDAATLDLSRNLEMYREYYGVLDLFKKLTE</sequence>
<reference evidence="4 5" key="2">
    <citation type="submission" date="2016-05" db="EMBL/GenBank/DDBJ databases">
        <title>Lineage-specific infection strategies underlie the spectrum of fungal disease in amphibians.</title>
        <authorList>
            <person name="Cuomo C.A."/>
            <person name="Farrer R.A."/>
            <person name="James T."/>
            <person name="Longcore J."/>
            <person name="Birren B."/>
        </authorList>
    </citation>
    <scope>NUCLEOTIDE SEQUENCE [LARGE SCALE GENOMIC DNA]</scope>
    <source>
        <strain evidence="4 5">JEL423</strain>
    </source>
</reference>
<keyword evidence="3" id="KW-0256">Endoplasmic reticulum</keyword>
<dbReference type="PROSITE" id="PS50065">
    <property type="entry name" value="HMG_COA_REDUCTASE_4"/>
    <property type="match status" value="1"/>
</dbReference>
<dbReference type="Gene3D" id="1.10.8.660">
    <property type="match status" value="1"/>
</dbReference>
<dbReference type="Pfam" id="PF00368">
    <property type="entry name" value="HMG-CoA_red"/>
    <property type="match status" value="1"/>
</dbReference>
<dbReference type="EMBL" id="DS022315">
    <property type="protein sequence ID" value="OAJ45284.1"/>
    <property type="molecule type" value="Genomic_DNA"/>
</dbReference>
<dbReference type="AlphaFoldDB" id="A0A177X015"/>
<dbReference type="PANTHER" id="PTHR10572:SF24">
    <property type="entry name" value="3-HYDROXY-3-METHYLGLUTARYL-COENZYME A REDUCTASE"/>
    <property type="match status" value="1"/>
</dbReference>
<comment type="similarity">
    <text evidence="1 3">Belongs to the HMG-CoA reductase family.</text>
</comment>
<dbReference type="STRING" id="403673.A0A177X015"/>
<dbReference type="eggNOG" id="ENOG502QS8A">
    <property type="taxonomic scope" value="Eukaryota"/>
</dbReference>
<dbReference type="SUPFAM" id="SSF55035">
    <property type="entry name" value="NAD-binding domain of HMG-CoA reductase"/>
    <property type="match status" value="1"/>
</dbReference>
<dbReference type="InterPro" id="IPR004553">
    <property type="entry name" value="HMG_CoA_Rdtase_bac-typ"/>
</dbReference>
<dbReference type="GO" id="GO:0005789">
    <property type="term" value="C:endoplasmic reticulum membrane"/>
    <property type="evidence" value="ECO:0007669"/>
    <property type="project" value="UniProtKB-SubCell"/>
</dbReference>
<dbReference type="InterPro" id="IPR009029">
    <property type="entry name" value="HMG_CoA_Rdtase_sub-bd_dom_sf"/>
</dbReference>
<dbReference type="CDD" id="cd00644">
    <property type="entry name" value="HMG-CoA_reductase_classII"/>
    <property type="match status" value="1"/>
</dbReference>
<dbReference type="InterPro" id="IPR023074">
    <property type="entry name" value="HMG_CoA_Rdtase_cat_sf"/>
</dbReference>
<organism evidence="4 5">
    <name type="scientific">Batrachochytrium dendrobatidis (strain JEL423)</name>
    <dbReference type="NCBI Taxonomy" id="403673"/>
    <lineage>
        <taxon>Eukaryota</taxon>
        <taxon>Fungi</taxon>
        <taxon>Fungi incertae sedis</taxon>
        <taxon>Chytridiomycota</taxon>
        <taxon>Chytridiomycota incertae sedis</taxon>
        <taxon>Chytridiomycetes</taxon>
        <taxon>Rhizophydiales</taxon>
        <taxon>Rhizophydiales incertae sedis</taxon>
        <taxon>Batrachochytrium</taxon>
    </lineage>
</organism>
<accession>A0A177X015</accession>
<evidence type="ECO:0000256" key="3">
    <source>
        <dbReference type="RuleBase" id="RU361219"/>
    </source>
</evidence>
<protein>
    <recommendedName>
        <fullName evidence="3">3-hydroxy-3-methylglutaryl coenzyme A reductase</fullName>
        <shortName evidence="3">HMG-CoA reductase</shortName>
    </recommendedName>
</protein>
<comment type="subcellular location">
    <subcellularLocation>
        <location evidence="3">Endoplasmic reticulum membrane</location>
        <topology evidence="3">Multi-pass membrane protein</topology>
    </subcellularLocation>
</comment>
<dbReference type="InterPro" id="IPR002202">
    <property type="entry name" value="HMG_CoA_Rdtase"/>
</dbReference>
<dbReference type="OrthoDB" id="310654at2759"/>
<dbReference type="PROSITE" id="PS01192">
    <property type="entry name" value="HMG_COA_REDUCTASE_3"/>
    <property type="match status" value="1"/>
</dbReference>
<keyword evidence="2 3" id="KW-0560">Oxidoreductase</keyword>
<dbReference type="VEuPathDB" id="FungiDB:BDEG_28434"/>
<dbReference type="Gene3D" id="3.90.770.10">
    <property type="entry name" value="3-hydroxy-3-methylglutaryl-coenzyme A Reductase, Chain A, domain 2"/>
    <property type="match status" value="2"/>
</dbReference>
<evidence type="ECO:0000256" key="1">
    <source>
        <dbReference type="ARBA" id="ARBA00007661"/>
    </source>
</evidence>
<dbReference type="GO" id="GO:0004420">
    <property type="term" value="F:hydroxymethylglutaryl-CoA reductase (NADPH) activity"/>
    <property type="evidence" value="ECO:0007669"/>
    <property type="project" value="InterPro"/>
</dbReference>
<dbReference type="NCBIfam" id="TIGR00532">
    <property type="entry name" value="HMG_CoA_R_NAD"/>
    <property type="match status" value="1"/>
</dbReference>
<name>A0A177X015_BATDL</name>
<dbReference type="PANTHER" id="PTHR10572">
    <property type="entry name" value="3-HYDROXY-3-METHYLGLUTARYL-COENZYME A REDUCTASE"/>
    <property type="match status" value="1"/>
</dbReference>
<gene>
    <name evidence="4" type="ORF">BDEG_28434</name>
</gene>
<reference evidence="4 5" key="1">
    <citation type="submission" date="2006-10" db="EMBL/GenBank/DDBJ databases">
        <title>The Genome Sequence of Batrachochytrium dendrobatidis JEL423.</title>
        <authorList>
            <consortium name="The Broad Institute Genome Sequencing Platform"/>
            <person name="Birren B."/>
            <person name="Lander E."/>
            <person name="Galagan J."/>
            <person name="Cuomo C."/>
            <person name="Devon K."/>
            <person name="Jaffe D."/>
            <person name="Butler J."/>
            <person name="Alvarez P."/>
            <person name="Gnerre S."/>
            <person name="Grabherr M."/>
            <person name="Kleber M."/>
            <person name="Mauceli E."/>
            <person name="Brockman W."/>
            <person name="Young S."/>
            <person name="LaButti K."/>
            <person name="Sykes S."/>
            <person name="DeCaprio D."/>
            <person name="Crawford M."/>
            <person name="Koehrsen M."/>
            <person name="Engels R."/>
            <person name="Montgomery P."/>
            <person name="Pearson M."/>
            <person name="Howarth C."/>
            <person name="Larson L."/>
            <person name="White J."/>
            <person name="O'Leary S."/>
            <person name="Kodira C."/>
            <person name="Zeng Q."/>
            <person name="Yandava C."/>
            <person name="Alvarado L."/>
            <person name="Longcore J."/>
            <person name="James T."/>
        </authorList>
    </citation>
    <scope>NUCLEOTIDE SEQUENCE [LARGE SCALE GENOMIC DNA]</scope>
    <source>
        <strain evidence="4 5">JEL423</strain>
    </source>
</reference>
<dbReference type="InterPro" id="IPR023076">
    <property type="entry name" value="HMG_CoA_Rdtase_CS"/>
</dbReference>
<evidence type="ECO:0000313" key="4">
    <source>
        <dbReference type="EMBL" id="OAJ45284.1"/>
    </source>
</evidence>
<dbReference type="InterPro" id="IPR009023">
    <property type="entry name" value="HMG_CoA_Rdtase_NAD(P)-bd_sf"/>
</dbReference>
<proteinExistence type="inferred from homology"/>
<evidence type="ECO:0000313" key="5">
    <source>
        <dbReference type="Proteomes" id="UP000077115"/>
    </source>
</evidence>
<evidence type="ECO:0000256" key="2">
    <source>
        <dbReference type="ARBA" id="ARBA00023002"/>
    </source>
</evidence>
<dbReference type="SUPFAM" id="SSF56542">
    <property type="entry name" value="Substrate-binding domain of HMG-CoA reductase"/>
    <property type="match status" value="1"/>
</dbReference>
<dbReference type="GO" id="GO:0015936">
    <property type="term" value="P:coenzyme A metabolic process"/>
    <property type="evidence" value="ECO:0007669"/>
    <property type="project" value="InterPro"/>
</dbReference>
<dbReference type="Proteomes" id="UP000077115">
    <property type="component" value="Unassembled WGS sequence"/>
</dbReference>